<sequence>MESMCIEGDDNGEEEVRQGVEAEDLERMLVGGNVEDPVAVPDVFAEELAATATTAAETVEVAAVVAEVVEEVEEVAGDFEG</sequence>
<keyword evidence="2" id="KW-1185">Reference proteome</keyword>
<accession>A0A9P6MSY2</accession>
<evidence type="ECO:0000313" key="1">
    <source>
        <dbReference type="EMBL" id="KAG0012022.1"/>
    </source>
</evidence>
<proteinExistence type="predicted"/>
<evidence type="ECO:0000313" key="2">
    <source>
        <dbReference type="Proteomes" id="UP000703661"/>
    </source>
</evidence>
<gene>
    <name evidence="1" type="ORF">BGZ80_000256</name>
</gene>
<name>A0A9P6MSY2_9FUNG</name>
<comment type="caution">
    <text evidence="1">The sequence shown here is derived from an EMBL/GenBank/DDBJ whole genome shotgun (WGS) entry which is preliminary data.</text>
</comment>
<dbReference type="EMBL" id="JAAAID010001048">
    <property type="protein sequence ID" value="KAG0012022.1"/>
    <property type="molecule type" value="Genomic_DNA"/>
</dbReference>
<organism evidence="1 2">
    <name type="scientific">Entomortierella chlamydospora</name>
    <dbReference type="NCBI Taxonomy" id="101097"/>
    <lineage>
        <taxon>Eukaryota</taxon>
        <taxon>Fungi</taxon>
        <taxon>Fungi incertae sedis</taxon>
        <taxon>Mucoromycota</taxon>
        <taxon>Mortierellomycotina</taxon>
        <taxon>Mortierellomycetes</taxon>
        <taxon>Mortierellales</taxon>
        <taxon>Mortierellaceae</taxon>
        <taxon>Entomortierella</taxon>
    </lineage>
</organism>
<reference evidence="1" key="1">
    <citation type="journal article" date="2020" name="Fungal Divers.">
        <title>Resolving the Mortierellaceae phylogeny through synthesis of multi-gene phylogenetics and phylogenomics.</title>
        <authorList>
            <person name="Vandepol N."/>
            <person name="Liber J."/>
            <person name="Desiro A."/>
            <person name="Na H."/>
            <person name="Kennedy M."/>
            <person name="Barry K."/>
            <person name="Grigoriev I.V."/>
            <person name="Miller A.N."/>
            <person name="O'Donnell K."/>
            <person name="Stajich J.E."/>
            <person name="Bonito G."/>
        </authorList>
    </citation>
    <scope>NUCLEOTIDE SEQUENCE</scope>
    <source>
        <strain evidence="1">NRRL 2769</strain>
    </source>
</reference>
<dbReference type="AlphaFoldDB" id="A0A9P6MSY2"/>
<protein>
    <submittedName>
        <fullName evidence="1">Uncharacterized protein</fullName>
    </submittedName>
</protein>
<dbReference type="Proteomes" id="UP000703661">
    <property type="component" value="Unassembled WGS sequence"/>
</dbReference>